<proteinExistence type="predicted"/>
<dbReference type="PANTHER" id="PTHR37029">
    <property type="entry name" value="SSR1768 PROTEIN"/>
    <property type="match status" value="1"/>
</dbReference>
<evidence type="ECO:0000313" key="2">
    <source>
        <dbReference type="Proteomes" id="UP000306007"/>
    </source>
</evidence>
<dbReference type="OrthoDB" id="371681at2157"/>
<dbReference type="Pfam" id="PF10049">
    <property type="entry name" value="DUF2283"/>
    <property type="match status" value="1"/>
</dbReference>
<dbReference type="GeneID" id="40474953"/>
<reference evidence="1 2" key="1">
    <citation type="submission" date="2019-06" db="EMBL/GenBank/DDBJ databases">
        <title>Thermococcus indicus sp. nov., a Fe(III)-reducing hyperthermophilic archaeon isolated from the Onnuri vent field of the Central Indian Ocean ridge.</title>
        <authorList>
            <person name="Lim J.K."/>
            <person name="Kim Y.J."/>
            <person name="Kwon K.K."/>
        </authorList>
    </citation>
    <scope>NUCLEOTIDE SEQUENCE [LARGE SCALE GENOMIC DNA]</scope>
    <source>
        <strain evidence="1 2">IOH1</strain>
    </source>
</reference>
<name>A0A4Y5SKV5_9EURY</name>
<dbReference type="InterPro" id="IPR019270">
    <property type="entry name" value="DUF2283"/>
</dbReference>
<evidence type="ECO:0000313" key="1">
    <source>
        <dbReference type="EMBL" id="QDA31425.1"/>
    </source>
</evidence>
<dbReference type="AlphaFoldDB" id="A0A4Y5SKV5"/>
<dbReference type="RefSeq" id="WP_139680767.1">
    <property type="nucleotide sequence ID" value="NZ_CP040846.1"/>
</dbReference>
<dbReference type="EMBL" id="CP040846">
    <property type="protein sequence ID" value="QDA31425.1"/>
    <property type="molecule type" value="Genomic_DNA"/>
</dbReference>
<accession>A0A4Y5SKV5</accession>
<dbReference type="KEGG" id="tic:FH039_07175"/>
<sequence>MKIRYDPSGDILYIEISPGEATETVELDHDLLVDYDKNGNIVGIEIWRAREILLGEMFKRIKELGIEFKTAEVEG</sequence>
<organism evidence="1 2">
    <name type="scientific">Thermococcus indicus</name>
    <dbReference type="NCBI Taxonomy" id="2586643"/>
    <lineage>
        <taxon>Archaea</taxon>
        <taxon>Methanobacteriati</taxon>
        <taxon>Methanobacteriota</taxon>
        <taxon>Thermococci</taxon>
        <taxon>Thermococcales</taxon>
        <taxon>Thermococcaceae</taxon>
        <taxon>Thermococcus</taxon>
    </lineage>
</organism>
<dbReference type="PANTHER" id="PTHR37029:SF1">
    <property type="entry name" value="SSR1768 PROTEIN"/>
    <property type="match status" value="1"/>
</dbReference>
<keyword evidence="2" id="KW-1185">Reference proteome</keyword>
<protein>
    <submittedName>
        <fullName evidence="1">DUF2283 domain-containing protein</fullName>
    </submittedName>
</protein>
<gene>
    <name evidence="1" type="ORF">FH039_07175</name>
</gene>
<dbReference type="Proteomes" id="UP000306007">
    <property type="component" value="Chromosome"/>
</dbReference>